<organism evidence="2 3">
    <name type="scientific">Portunus trituberculatus</name>
    <name type="common">Swimming crab</name>
    <name type="synonym">Neptunus trituberculatus</name>
    <dbReference type="NCBI Taxonomy" id="210409"/>
    <lineage>
        <taxon>Eukaryota</taxon>
        <taxon>Metazoa</taxon>
        <taxon>Ecdysozoa</taxon>
        <taxon>Arthropoda</taxon>
        <taxon>Crustacea</taxon>
        <taxon>Multicrustacea</taxon>
        <taxon>Malacostraca</taxon>
        <taxon>Eumalacostraca</taxon>
        <taxon>Eucarida</taxon>
        <taxon>Decapoda</taxon>
        <taxon>Pleocyemata</taxon>
        <taxon>Brachyura</taxon>
        <taxon>Eubrachyura</taxon>
        <taxon>Portunoidea</taxon>
        <taxon>Portunidae</taxon>
        <taxon>Portuninae</taxon>
        <taxon>Portunus</taxon>
    </lineage>
</organism>
<proteinExistence type="predicted"/>
<protein>
    <submittedName>
        <fullName evidence="2">Uncharacterized protein</fullName>
    </submittedName>
</protein>
<comment type="caution">
    <text evidence="2">The sequence shown here is derived from an EMBL/GenBank/DDBJ whole genome shotgun (WGS) entry which is preliminary data.</text>
</comment>
<gene>
    <name evidence="2" type="ORF">E2C01_069084</name>
</gene>
<feature type="region of interest" description="Disordered" evidence="1">
    <location>
        <begin position="1"/>
        <end position="28"/>
    </location>
</feature>
<feature type="compositionally biased region" description="Basic and acidic residues" evidence="1">
    <location>
        <begin position="1"/>
        <end position="12"/>
    </location>
</feature>
<keyword evidence="3" id="KW-1185">Reference proteome</keyword>
<dbReference type="AlphaFoldDB" id="A0A5B7HQI5"/>
<evidence type="ECO:0000313" key="2">
    <source>
        <dbReference type="EMBL" id="MPC74710.1"/>
    </source>
</evidence>
<evidence type="ECO:0000313" key="3">
    <source>
        <dbReference type="Proteomes" id="UP000324222"/>
    </source>
</evidence>
<name>A0A5B7HQI5_PORTR</name>
<reference evidence="2 3" key="1">
    <citation type="submission" date="2019-05" db="EMBL/GenBank/DDBJ databases">
        <title>Another draft genome of Portunus trituberculatus and its Hox gene families provides insights of decapod evolution.</title>
        <authorList>
            <person name="Jeong J.-H."/>
            <person name="Song I."/>
            <person name="Kim S."/>
            <person name="Choi T."/>
            <person name="Kim D."/>
            <person name="Ryu S."/>
            <person name="Kim W."/>
        </authorList>
    </citation>
    <scope>NUCLEOTIDE SEQUENCE [LARGE SCALE GENOMIC DNA]</scope>
    <source>
        <tissue evidence="2">Muscle</tissue>
    </source>
</reference>
<sequence>MGEEGEERRQRPQQEVGPEGDTAATLFKCRDTSTGLEYSCEERPRPSVVTPPGLAPRAHTSPLRRLLRYIVSVKLPKAAQGKATCVCV</sequence>
<accession>A0A5B7HQI5</accession>
<evidence type="ECO:0000256" key="1">
    <source>
        <dbReference type="SAM" id="MobiDB-lite"/>
    </source>
</evidence>
<dbReference type="Proteomes" id="UP000324222">
    <property type="component" value="Unassembled WGS sequence"/>
</dbReference>
<dbReference type="EMBL" id="VSRR010039535">
    <property type="protein sequence ID" value="MPC74710.1"/>
    <property type="molecule type" value="Genomic_DNA"/>
</dbReference>